<feature type="transmembrane region" description="Helical" evidence="1">
    <location>
        <begin position="73"/>
        <end position="90"/>
    </location>
</feature>
<keyword evidence="1" id="KW-0812">Transmembrane</keyword>
<proteinExistence type="predicted"/>
<feature type="transmembrane region" description="Helical" evidence="1">
    <location>
        <begin position="34"/>
        <end position="53"/>
    </location>
</feature>
<evidence type="ECO:0000259" key="2">
    <source>
        <dbReference type="Pfam" id="PF20349"/>
    </source>
</evidence>
<dbReference type="EMBL" id="JBHRST010000008">
    <property type="protein sequence ID" value="MFC3097460.1"/>
    <property type="molecule type" value="Genomic_DNA"/>
</dbReference>
<feature type="transmembrane region" description="Helical" evidence="1">
    <location>
        <begin position="142"/>
        <end position="169"/>
    </location>
</feature>
<accession>A0ABV7E3Z0</accession>
<protein>
    <submittedName>
        <fullName evidence="3">DUF6644 family protein</fullName>
    </submittedName>
</protein>
<evidence type="ECO:0000313" key="3">
    <source>
        <dbReference type="EMBL" id="MFC3097460.1"/>
    </source>
</evidence>
<feature type="domain" description="DUF6644" evidence="2">
    <location>
        <begin position="32"/>
        <end position="163"/>
    </location>
</feature>
<dbReference type="RefSeq" id="WP_336926266.1">
    <property type="nucleotide sequence ID" value="NZ_JBANRO010000006.1"/>
</dbReference>
<keyword evidence="1" id="KW-1133">Transmembrane helix</keyword>
<keyword evidence="1" id="KW-0472">Membrane</keyword>
<evidence type="ECO:0000256" key="1">
    <source>
        <dbReference type="SAM" id="Phobius"/>
    </source>
</evidence>
<dbReference type="Proteomes" id="UP001595456">
    <property type="component" value="Unassembled WGS sequence"/>
</dbReference>
<sequence>MYPEPTNIWQAIEYSPLGIGIAESLWAFPMIETVHVIALVTVFGTIAIMDLRMLGLASTNVPITRMSNDTLKWTWIGFVTAAITGTLLFASKASTYMVNPFFLTKMGIMALAGLNMLIFHFVTYKTVDQWDNATSPPTAVKVAGLLSILMWLVIVFCGRAIGFTLGIYLPETGF</sequence>
<dbReference type="InterPro" id="IPR046586">
    <property type="entry name" value="DUF6644"/>
</dbReference>
<dbReference type="Pfam" id="PF20349">
    <property type="entry name" value="DUF6644"/>
    <property type="match status" value="1"/>
</dbReference>
<organism evidence="3 4">
    <name type="scientific">Alteraurantiacibacter palmitatis</name>
    <dbReference type="NCBI Taxonomy" id="2054628"/>
    <lineage>
        <taxon>Bacteria</taxon>
        <taxon>Pseudomonadati</taxon>
        <taxon>Pseudomonadota</taxon>
        <taxon>Alphaproteobacteria</taxon>
        <taxon>Sphingomonadales</taxon>
        <taxon>Erythrobacteraceae</taxon>
        <taxon>Alteraurantiacibacter</taxon>
    </lineage>
</organism>
<comment type="caution">
    <text evidence="3">The sequence shown here is derived from an EMBL/GenBank/DDBJ whole genome shotgun (WGS) entry which is preliminary data.</text>
</comment>
<feature type="transmembrane region" description="Helical" evidence="1">
    <location>
        <begin position="102"/>
        <end position="122"/>
    </location>
</feature>
<evidence type="ECO:0000313" key="4">
    <source>
        <dbReference type="Proteomes" id="UP001595456"/>
    </source>
</evidence>
<name>A0ABV7E3Z0_9SPHN</name>
<reference evidence="4" key="1">
    <citation type="journal article" date="2019" name="Int. J. Syst. Evol. Microbiol.">
        <title>The Global Catalogue of Microorganisms (GCM) 10K type strain sequencing project: providing services to taxonomists for standard genome sequencing and annotation.</title>
        <authorList>
            <consortium name="The Broad Institute Genomics Platform"/>
            <consortium name="The Broad Institute Genome Sequencing Center for Infectious Disease"/>
            <person name="Wu L."/>
            <person name="Ma J."/>
        </authorList>
    </citation>
    <scope>NUCLEOTIDE SEQUENCE [LARGE SCALE GENOMIC DNA]</scope>
    <source>
        <strain evidence="4">KCTC 52607</strain>
    </source>
</reference>
<gene>
    <name evidence="3" type="ORF">ACFODU_06545</name>
</gene>
<keyword evidence="4" id="KW-1185">Reference proteome</keyword>